<accession>A0A9W8NHK7</accession>
<evidence type="ECO:0000313" key="1">
    <source>
        <dbReference type="EMBL" id="KAJ3577276.1"/>
    </source>
</evidence>
<gene>
    <name evidence="1" type="ORF">NPX13_g3290</name>
</gene>
<keyword evidence="2" id="KW-1185">Reference proteome</keyword>
<evidence type="ECO:0000313" key="2">
    <source>
        <dbReference type="Proteomes" id="UP001148614"/>
    </source>
</evidence>
<protein>
    <submittedName>
        <fullName evidence="1">Uncharacterized protein</fullName>
    </submittedName>
</protein>
<dbReference type="AlphaFoldDB" id="A0A9W8NHK7"/>
<comment type="caution">
    <text evidence="1">The sequence shown here is derived from an EMBL/GenBank/DDBJ whole genome shotgun (WGS) entry which is preliminary data.</text>
</comment>
<name>A0A9W8NHK7_9PEZI</name>
<sequence>MRGLVSQDHVAASLGAITAIILNGVLGHVFDDVVLQRFIQWNGEHETGVLLLGLTRTLTHDYRHDYLRSLYQPFN</sequence>
<proteinExistence type="predicted"/>
<dbReference type="Proteomes" id="UP001148614">
    <property type="component" value="Unassembled WGS sequence"/>
</dbReference>
<reference evidence="1" key="1">
    <citation type="submission" date="2022-07" db="EMBL/GenBank/DDBJ databases">
        <title>Genome Sequence of Xylaria arbuscula.</title>
        <authorList>
            <person name="Buettner E."/>
        </authorList>
    </citation>
    <scope>NUCLEOTIDE SEQUENCE</scope>
    <source>
        <strain evidence="1">VT107</strain>
    </source>
</reference>
<organism evidence="1 2">
    <name type="scientific">Xylaria arbuscula</name>
    <dbReference type="NCBI Taxonomy" id="114810"/>
    <lineage>
        <taxon>Eukaryota</taxon>
        <taxon>Fungi</taxon>
        <taxon>Dikarya</taxon>
        <taxon>Ascomycota</taxon>
        <taxon>Pezizomycotina</taxon>
        <taxon>Sordariomycetes</taxon>
        <taxon>Xylariomycetidae</taxon>
        <taxon>Xylariales</taxon>
        <taxon>Xylariaceae</taxon>
        <taxon>Xylaria</taxon>
    </lineage>
</organism>
<dbReference type="EMBL" id="JANPWZ010000399">
    <property type="protein sequence ID" value="KAJ3577276.1"/>
    <property type="molecule type" value="Genomic_DNA"/>
</dbReference>